<sequence length="381" mass="43615">MKRLLLLLSLMICLDALDAEELNQVAHRKCKLRSGNDYENCYRYFSRIYPTKNTDPISSNNKHQPLIVNLKNFGDPSSDIADKDFLKLHFKLMYAYWLEHARKRGANLPLPTLRLDNGYLMGCGKRLVSKSPNIYCPDSSEITLDVRPLIRGFSDRQSLNLSYLSLAILSHEFGHHVNQHIGREKYRSNEENEADWRAGKYLAYVISNKLMPLEGLTNGANLFFSVGDFHLHSEHGNPKGRFKAFMNGFNDESMGIGSFAGEWLQDTNETFSKRIHKSYSINTDILYFDVYRFEIDRSRQIAGNIFAGVIGVLNCSQGNKEDCAHSLLYQGKAKPEGWFRKQRMIINCQSNTFDIEGDEFKSQSINSDGKGQAQYLSQRDC</sequence>
<dbReference type="EMBL" id="AE017126">
    <property type="protein sequence ID" value="AAQ00589.1"/>
    <property type="molecule type" value="Genomic_DNA"/>
</dbReference>
<keyword evidence="1" id="KW-0732">Signal</keyword>
<name>Q7VAB9_PROMA</name>
<feature type="chain" id="PRO_5004294475" evidence="1">
    <location>
        <begin position="19"/>
        <end position="381"/>
    </location>
</feature>
<evidence type="ECO:0000256" key="1">
    <source>
        <dbReference type="SAM" id="SignalP"/>
    </source>
</evidence>
<evidence type="ECO:0000313" key="3">
    <source>
        <dbReference type="Proteomes" id="UP000001420"/>
    </source>
</evidence>
<dbReference type="EnsemblBacteria" id="AAQ00589">
    <property type="protein sequence ID" value="AAQ00589"/>
    <property type="gene ID" value="Pro_1545"/>
</dbReference>
<organism evidence="2 3">
    <name type="scientific">Prochlorococcus marinus (strain SARG / CCMP1375 / SS120)</name>
    <dbReference type="NCBI Taxonomy" id="167539"/>
    <lineage>
        <taxon>Bacteria</taxon>
        <taxon>Bacillati</taxon>
        <taxon>Cyanobacteriota</taxon>
        <taxon>Cyanophyceae</taxon>
        <taxon>Synechococcales</taxon>
        <taxon>Prochlorococcaceae</taxon>
        <taxon>Prochlorococcus</taxon>
    </lineage>
</organism>
<accession>Q7VAB9</accession>
<dbReference type="KEGG" id="pma:Pro_1545"/>
<dbReference type="PATRIC" id="fig|167539.5.peg.1626"/>
<reference evidence="2 3" key="1">
    <citation type="journal article" date="2003" name="Proc. Natl. Acad. Sci. U.S.A.">
        <title>Genome sequence of the cyanobacterium Prochlorococcus marinus SS120, a nearly minimal oxyphototrophic genome.</title>
        <authorList>
            <person name="Dufresne A."/>
            <person name="Salanoubat M."/>
            <person name="Partensky F."/>
            <person name="Artiguenave F."/>
            <person name="Axmann I.M."/>
            <person name="Barbe V."/>
            <person name="Duprat S."/>
            <person name="Galperin M.Y."/>
            <person name="Koonin E.V."/>
            <person name="Le Gall F."/>
            <person name="Makarova K.S."/>
            <person name="Ostrowski M."/>
            <person name="Oztas S."/>
            <person name="Robert C."/>
            <person name="Rogozin I.B."/>
            <person name="Scanlan D.J."/>
            <person name="Tandeau de Marsac N."/>
            <person name="Weissenbach J."/>
            <person name="Wincker P."/>
            <person name="Wolf Y.I."/>
            <person name="Hess W.R."/>
        </authorList>
    </citation>
    <scope>NUCLEOTIDE SEQUENCE [LARGE SCALE GENOMIC DNA]</scope>
    <source>
        <strain evidence="3">SARG / CCMP1375 / SS120</strain>
    </source>
</reference>
<keyword evidence="3" id="KW-1185">Reference proteome</keyword>
<dbReference type="GO" id="GO:0006508">
    <property type="term" value="P:proteolysis"/>
    <property type="evidence" value="ECO:0007669"/>
    <property type="project" value="UniProtKB-KW"/>
</dbReference>
<dbReference type="STRING" id="167539.Pro_1545"/>
<dbReference type="Proteomes" id="UP000001420">
    <property type="component" value="Chromosome"/>
</dbReference>
<evidence type="ECO:0000313" key="2">
    <source>
        <dbReference type="EMBL" id="AAQ00589.1"/>
    </source>
</evidence>
<dbReference type="OrthoDB" id="551098at2"/>
<dbReference type="HOGENOM" id="CLU_821178_0_0_3"/>
<dbReference type="AlphaFoldDB" id="Q7VAB9"/>
<gene>
    <name evidence="2" type="ordered locus">Pro_1545</name>
</gene>
<proteinExistence type="predicted"/>
<keyword evidence="2" id="KW-0645">Protease</keyword>
<dbReference type="RefSeq" id="WP_011125695.1">
    <property type="nucleotide sequence ID" value="NC_005042.1"/>
</dbReference>
<dbReference type="GO" id="GO:0008233">
    <property type="term" value="F:peptidase activity"/>
    <property type="evidence" value="ECO:0007669"/>
    <property type="project" value="UniProtKB-KW"/>
</dbReference>
<protein>
    <submittedName>
        <fullName evidence="2">Zn-dependent protease</fullName>
    </submittedName>
</protein>
<dbReference type="eggNOG" id="COG2321">
    <property type="taxonomic scope" value="Bacteria"/>
</dbReference>
<feature type="signal peptide" evidence="1">
    <location>
        <begin position="1"/>
        <end position="18"/>
    </location>
</feature>
<keyword evidence="2" id="KW-0378">Hydrolase</keyword>